<dbReference type="GO" id="GO:0004298">
    <property type="term" value="F:threonine-type endopeptidase activity"/>
    <property type="evidence" value="ECO:0007669"/>
    <property type="project" value="UniProtKB-UniRule"/>
</dbReference>
<dbReference type="PRINTS" id="PR00141">
    <property type="entry name" value="PROTEASOME"/>
</dbReference>
<gene>
    <name evidence="9 11" type="primary">psmB</name>
    <name evidence="11" type="ORF">DRJ31_00250</name>
</gene>
<comment type="activity regulation">
    <text evidence="9">The formation of the proteasomal ATPase PAN-20S proteasome complex, via the docking of the C-termini of PAN into the intersubunit pockets in the alpha-rings, triggers opening of the gate for substrate entry. Interconversion between the open-gate and close-gate conformations leads to a dynamic regulation of the 20S proteasome proteolysis activity.</text>
</comment>
<reference evidence="11 12" key="1">
    <citation type="submission" date="2018-06" db="EMBL/GenBank/DDBJ databases">
        <title>Extensive metabolic versatility and redundancy in microbially diverse, dynamic hydrothermal sediments.</title>
        <authorList>
            <person name="Dombrowski N."/>
            <person name="Teske A."/>
            <person name="Baker B.J."/>
        </authorList>
    </citation>
    <scope>NUCLEOTIDE SEQUENCE [LARGE SCALE GENOMIC DNA]</scope>
    <source>
        <strain evidence="11">B66_G16</strain>
    </source>
</reference>
<keyword evidence="7 9" id="KW-0647">Proteasome</keyword>
<evidence type="ECO:0000256" key="2">
    <source>
        <dbReference type="ARBA" id="ARBA00022490"/>
    </source>
</evidence>
<evidence type="ECO:0000313" key="12">
    <source>
        <dbReference type="Proteomes" id="UP000278475"/>
    </source>
</evidence>
<comment type="subunit">
    <text evidence="9">The 20S proteasome core is composed of 14 alpha and 14 beta subunits that assemble into four stacked heptameric rings, resulting in a barrel-shaped structure. The two inner rings, each composed of seven catalytic beta subunits, are sandwiched by two outer rings, each composed of seven alpha subunits. The catalytic chamber with the active sites is on the inside of the barrel. Has a gated structure, the ends of the cylinder being occluded by the N-termini of the alpha-subunits. Is capped at one or both ends by the proteasome regulatory ATPase, PAN.</text>
</comment>
<evidence type="ECO:0000256" key="8">
    <source>
        <dbReference type="ARBA" id="ARBA00023145"/>
    </source>
</evidence>
<dbReference type="PANTHER" id="PTHR32194:SF0">
    <property type="entry name" value="ATP-DEPENDENT PROTEASE SUBUNIT HSLV"/>
    <property type="match status" value="1"/>
</dbReference>
<sequence length="210" mass="23195">MYRKAFKGTTTVGVVCRDGVILATDRRVTSGIYVAHKRGRKIYQIDEKKAATIAGLVADAQMIMDYIKAHINWVRATRRITLTTKAVATLASNILFSARWFPYIVQFIVAGKDEDGPKLYQLDWFGALTEEKFIATGSGTPYAIGVLEAAYDENKTVKEMLPFVIKAVKAALSRDPGSGEGINVVTITDEGVKELSDEEIKQVEQEAMVK</sequence>
<dbReference type="InterPro" id="IPR000243">
    <property type="entry name" value="Pept_T1A_subB"/>
</dbReference>
<keyword evidence="5 9" id="KW-0378">Hydrolase</keyword>
<evidence type="ECO:0000256" key="5">
    <source>
        <dbReference type="ARBA" id="ARBA00022801"/>
    </source>
</evidence>
<dbReference type="HAMAP" id="MF_02113_A">
    <property type="entry name" value="Proteasome_B_A"/>
    <property type="match status" value="1"/>
</dbReference>
<evidence type="ECO:0000256" key="10">
    <source>
        <dbReference type="PIRSR" id="PIRSR600243-1"/>
    </source>
</evidence>
<dbReference type="GO" id="GO:0005737">
    <property type="term" value="C:cytoplasm"/>
    <property type="evidence" value="ECO:0007669"/>
    <property type="project" value="UniProtKB-SubCell"/>
</dbReference>
<accession>A0A497EUD3</accession>
<dbReference type="InterPro" id="IPR023333">
    <property type="entry name" value="Proteasome_suB-type"/>
</dbReference>
<feature type="active site" description="Nucleophile" evidence="9 10">
    <location>
        <position position="9"/>
    </location>
</feature>
<evidence type="ECO:0000256" key="9">
    <source>
        <dbReference type="HAMAP-Rule" id="MF_02113"/>
    </source>
</evidence>
<dbReference type="PROSITE" id="PS51476">
    <property type="entry name" value="PROTEASOME_BETA_2"/>
    <property type="match status" value="1"/>
</dbReference>
<dbReference type="InterPro" id="IPR029055">
    <property type="entry name" value="Ntn_hydrolases_N"/>
</dbReference>
<evidence type="ECO:0000256" key="7">
    <source>
        <dbReference type="ARBA" id="ARBA00022942"/>
    </source>
</evidence>
<proteinExistence type="inferred from homology"/>
<evidence type="ECO:0000313" key="11">
    <source>
        <dbReference type="EMBL" id="RLE50766.1"/>
    </source>
</evidence>
<evidence type="ECO:0000256" key="6">
    <source>
        <dbReference type="ARBA" id="ARBA00022813"/>
    </source>
</evidence>
<dbReference type="Proteomes" id="UP000278475">
    <property type="component" value="Unassembled WGS sequence"/>
</dbReference>
<dbReference type="InterPro" id="IPR001353">
    <property type="entry name" value="Proteasome_sua/b"/>
</dbReference>
<dbReference type="Gene3D" id="3.60.20.10">
    <property type="entry name" value="Glutamine Phosphoribosylpyrophosphate, subunit 1, domain 1"/>
    <property type="match status" value="1"/>
</dbReference>
<comment type="subcellular location">
    <subcellularLocation>
        <location evidence="9">Cytoplasm</location>
    </subcellularLocation>
</comment>
<dbReference type="EC" id="3.4.25.1" evidence="9"/>
<dbReference type="AlphaFoldDB" id="A0A497EUD3"/>
<dbReference type="GO" id="GO:0019774">
    <property type="term" value="C:proteasome core complex, beta-subunit complex"/>
    <property type="evidence" value="ECO:0007669"/>
    <property type="project" value="UniProtKB-UniRule"/>
</dbReference>
<protein>
    <recommendedName>
        <fullName evidence="9">Proteasome subunit beta</fullName>
        <ecNumber evidence="9">3.4.25.1</ecNumber>
    </recommendedName>
    <alternativeName>
        <fullName evidence="9">20S proteasome beta subunit</fullName>
    </alternativeName>
    <alternativeName>
        <fullName evidence="9">Proteasome core protein PsmB</fullName>
    </alternativeName>
</protein>
<dbReference type="NCBIfam" id="TIGR03634">
    <property type="entry name" value="arc_protsome_B"/>
    <property type="match status" value="1"/>
</dbReference>
<name>A0A497EUD3_9CREN</name>
<dbReference type="GO" id="GO:0010498">
    <property type="term" value="P:proteasomal protein catabolic process"/>
    <property type="evidence" value="ECO:0007669"/>
    <property type="project" value="UniProtKB-UniRule"/>
</dbReference>
<keyword evidence="6 9" id="KW-0068">Autocatalytic cleavage</keyword>
<evidence type="ECO:0000256" key="4">
    <source>
        <dbReference type="ARBA" id="ARBA00022698"/>
    </source>
</evidence>
<keyword evidence="4 9" id="KW-0888">Threonine protease</keyword>
<dbReference type="Pfam" id="PF00227">
    <property type="entry name" value="Proteasome"/>
    <property type="match status" value="1"/>
</dbReference>
<comment type="similarity">
    <text evidence="9">Belongs to the peptidase T1B family.</text>
</comment>
<dbReference type="InterPro" id="IPR016050">
    <property type="entry name" value="Proteasome_bsu_CS"/>
</dbReference>
<evidence type="ECO:0000256" key="1">
    <source>
        <dbReference type="ARBA" id="ARBA00001198"/>
    </source>
</evidence>
<dbReference type="PROSITE" id="PS00854">
    <property type="entry name" value="PROTEASOME_BETA_1"/>
    <property type="match status" value="1"/>
</dbReference>
<comment type="catalytic activity">
    <reaction evidence="1 9">
        <text>Cleavage of peptide bonds with very broad specificity.</text>
        <dbReference type="EC" id="3.4.25.1"/>
    </reaction>
</comment>
<keyword evidence="8 9" id="KW-0865">Zymogen</keyword>
<dbReference type="FunFam" id="3.60.20.10:FF:000049">
    <property type="entry name" value="Proteasome subunit beta"/>
    <property type="match status" value="1"/>
</dbReference>
<comment type="function">
    <text evidence="9">Component of the proteasome core, a large protease complex with broad specificity involved in protein degradation.</text>
</comment>
<feature type="propeptide" id="PRO_5019874924" description="Removed in mature form; by autocatalysis" evidence="9">
    <location>
        <begin position="1"/>
        <end position="8"/>
    </location>
</feature>
<organism evidence="11 12">
    <name type="scientific">Thermoproteota archaeon</name>
    <dbReference type="NCBI Taxonomy" id="2056631"/>
    <lineage>
        <taxon>Archaea</taxon>
        <taxon>Thermoproteota</taxon>
    </lineage>
</organism>
<feature type="chain" id="PRO_5023512827" description="Proteasome subunit beta" evidence="9">
    <location>
        <begin position="9"/>
        <end position="210"/>
    </location>
</feature>
<dbReference type="SUPFAM" id="SSF56235">
    <property type="entry name" value="N-terminal nucleophile aminohydrolases (Ntn hydrolases)"/>
    <property type="match status" value="1"/>
</dbReference>
<dbReference type="InterPro" id="IPR019983">
    <property type="entry name" value="Pept_T1A_Psome_bsu_arc"/>
</dbReference>
<dbReference type="EMBL" id="QMQV01000001">
    <property type="protein sequence ID" value="RLE50766.1"/>
    <property type="molecule type" value="Genomic_DNA"/>
</dbReference>
<keyword evidence="2 9" id="KW-0963">Cytoplasm</keyword>
<evidence type="ECO:0000256" key="3">
    <source>
        <dbReference type="ARBA" id="ARBA00022670"/>
    </source>
</evidence>
<comment type="caution">
    <text evidence="11">The sequence shown here is derived from an EMBL/GenBank/DDBJ whole genome shotgun (WGS) entry which is preliminary data.</text>
</comment>
<dbReference type="PANTHER" id="PTHR32194">
    <property type="entry name" value="METALLOPROTEASE TLDD"/>
    <property type="match status" value="1"/>
</dbReference>
<keyword evidence="3 9" id="KW-0645">Protease</keyword>